<evidence type="ECO:0000313" key="16">
    <source>
        <dbReference type="Proteomes" id="UP000234473"/>
    </source>
</evidence>
<dbReference type="EC" id="2.7.1.180" evidence="2 11"/>
<dbReference type="Pfam" id="PF02424">
    <property type="entry name" value="ApbE"/>
    <property type="match status" value="1"/>
</dbReference>
<evidence type="ECO:0000313" key="14">
    <source>
        <dbReference type="EMBL" id="PLP39803.1"/>
    </source>
</evidence>
<evidence type="ECO:0000256" key="9">
    <source>
        <dbReference type="ARBA" id="ARBA00031306"/>
    </source>
</evidence>
<dbReference type="SUPFAM" id="SSF143631">
    <property type="entry name" value="ApbE-like"/>
    <property type="match status" value="1"/>
</dbReference>
<dbReference type="RefSeq" id="WP_407324750.1">
    <property type="nucleotide sequence ID" value="NZ_JBJNGM010000006.1"/>
</dbReference>
<keyword evidence="8 11" id="KW-0460">Magnesium</keyword>
<dbReference type="PANTHER" id="PTHR30040:SF2">
    <property type="entry name" value="FAD:PROTEIN FMN TRANSFERASE"/>
    <property type="match status" value="1"/>
</dbReference>
<evidence type="ECO:0000256" key="10">
    <source>
        <dbReference type="ARBA" id="ARBA00048540"/>
    </source>
</evidence>
<comment type="cofactor">
    <cofactor evidence="12">
        <name>Mg(2+)</name>
        <dbReference type="ChEBI" id="CHEBI:18420"/>
    </cofactor>
    <cofactor evidence="12">
        <name>Mn(2+)</name>
        <dbReference type="ChEBI" id="CHEBI:29035"/>
    </cofactor>
    <text evidence="12">Magnesium. Can also use manganese.</text>
</comment>
<protein>
    <recommendedName>
        <fullName evidence="3 11">FAD:protein FMN transferase</fullName>
        <ecNumber evidence="2 11">2.7.1.180</ecNumber>
    </recommendedName>
    <alternativeName>
        <fullName evidence="9 11">Flavin transferase</fullName>
    </alternativeName>
</protein>
<name>A0A2N5A8A2_KLEVA</name>
<comment type="similarity">
    <text evidence="1 11">Belongs to the ApbE family.</text>
</comment>
<comment type="caution">
    <text evidence="14">The sequence shown here is derived from an EMBL/GenBank/DDBJ whole genome shotgun (WGS) entry which is preliminary data.</text>
</comment>
<evidence type="ECO:0000313" key="15">
    <source>
        <dbReference type="Proteomes" id="UP000234412"/>
    </source>
</evidence>
<evidence type="ECO:0000313" key="13">
    <source>
        <dbReference type="EMBL" id="PLM93198.1"/>
    </source>
</evidence>
<evidence type="ECO:0000256" key="12">
    <source>
        <dbReference type="PIRSR" id="PIRSR006268-2"/>
    </source>
</evidence>
<evidence type="ECO:0000256" key="5">
    <source>
        <dbReference type="ARBA" id="ARBA00022679"/>
    </source>
</evidence>
<sequence>MSDNRVYSYSAVLMGSPILLKLYSHDEALASRVFQLIKRYEDLLTVNRAESQVMDINHAAGRHPVTVSRPVFQLIQCAKAASMVRDSAFNLAIGPLVKLWRIGFQGHSVPDAADIRARLALIRPQEVILDETTCSVFLQQPGMELDLGAIAKGYIADRVRDYLRQQQVEKALINLGGNVHTLGEWTIGLKKPFADAQALIGSLTINGQSVVTSGTYERYFEQDGKRWHHILDPRSGYPLDNELDSVTVISTDSLDGDIWTTLLFGLGVEKGCAALRQREDIDAIFVTKNRDIILSSPQRLRFAPLDSGYQVIDCTA</sequence>
<accession>A0A2N5A8A2</accession>
<keyword evidence="5 11" id="KW-0808">Transferase</keyword>
<keyword evidence="6 11" id="KW-0479">Metal-binding</keyword>
<organism evidence="14 16">
    <name type="scientific">Klebsiella variicola</name>
    <dbReference type="NCBI Taxonomy" id="244366"/>
    <lineage>
        <taxon>Bacteria</taxon>
        <taxon>Pseudomonadati</taxon>
        <taxon>Pseudomonadota</taxon>
        <taxon>Gammaproteobacteria</taxon>
        <taxon>Enterobacterales</taxon>
        <taxon>Enterobacteriaceae</taxon>
        <taxon>Klebsiella/Raoultella group</taxon>
        <taxon>Klebsiella</taxon>
        <taxon>Klebsiella pneumoniae complex</taxon>
    </lineage>
</organism>
<feature type="binding site" evidence="12">
    <location>
        <position position="257"/>
    </location>
    <ligand>
        <name>Mg(2+)</name>
        <dbReference type="ChEBI" id="CHEBI:18420"/>
    </ligand>
</feature>
<feature type="binding site" evidence="12">
    <location>
        <position position="261"/>
    </location>
    <ligand>
        <name>Mg(2+)</name>
        <dbReference type="ChEBI" id="CHEBI:18420"/>
    </ligand>
</feature>
<feature type="binding site" evidence="12">
    <location>
        <position position="149"/>
    </location>
    <ligand>
        <name>Mg(2+)</name>
        <dbReference type="ChEBI" id="CHEBI:18420"/>
    </ligand>
</feature>
<dbReference type="InterPro" id="IPR024932">
    <property type="entry name" value="ApbE"/>
</dbReference>
<dbReference type="Gene3D" id="3.10.520.10">
    <property type="entry name" value="ApbE-like domains"/>
    <property type="match status" value="1"/>
</dbReference>
<dbReference type="PANTHER" id="PTHR30040">
    <property type="entry name" value="THIAMINE BIOSYNTHESIS LIPOPROTEIN APBE"/>
    <property type="match status" value="1"/>
</dbReference>
<dbReference type="Proteomes" id="UP000234412">
    <property type="component" value="Unassembled WGS sequence"/>
</dbReference>
<dbReference type="Proteomes" id="UP000234473">
    <property type="component" value="Unassembled WGS sequence"/>
</dbReference>
<keyword evidence="7 11" id="KW-0274">FAD</keyword>
<reference evidence="15 16" key="1">
    <citation type="submission" date="2017-11" db="EMBL/GenBank/DDBJ databases">
        <authorList>
            <person name="Han C.G."/>
        </authorList>
    </citation>
    <scope>NUCLEOTIDE SEQUENCE [LARGE SCALE GENOMIC DNA]</scope>
    <source>
        <strain evidence="14 16">A5</strain>
        <strain evidence="13 15">A8</strain>
    </source>
</reference>
<dbReference type="EMBL" id="PIDP01000707">
    <property type="protein sequence ID" value="PLM93198.1"/>
    <property type="molecule type" value="Genomic_DNA"/>
</dbReference>
<evidence type="ECO:0000256" key="6">
    <source>
        <dbReference type="ARBA" id="ARBA00022723"/>
    </source>
</evidence>
<reference evidence="15 16" key="2">
    <citation type="submission" date="2018-01" db="EMBL/GenBank/DDBJ databases">
        <title>Genomic study of Klebsiella pneumoniae.</title>
        <authorList>
            <person name="Yang Y."/>
            <person name="Bicalho R."/>
        </authorList>
    </citation>
    <scope>NUCLEOTIDE SEQUENCE [LARGE SCALE GENOMIC DNA]</scope>
    <source>
        <strain evidence="14 16">A5</strain>
        <strain evidence="13 15">A8</strain>
    </source>
</reference>
<dbReference type="EMBL" id="PICB01002073">
    <property type="protein sequence ID" value="PLP39803.1"/>
    <property type="molecule type" value="Genomic_DNA"/>
</dbReference>
<proteinExistence type="inferred from homology"/>
<evidence type="ECO:0000256" key="1">
    <source>
        <dbReference type="ARBA" id="ARBA00008282"/>
    </source>
</evidence>
<dbReference type="AlphaFoldDB" id="A0A2N5A8A2"/>
<evidence type="ECO:0000256" key="7">
    <source>
        <dbReference type="ARBA" id="ARBA00022827"/>
    </source>
</evidence>
<dbReference type="PIRSF" id="PIRSF006268">
    <property type="entry name" value="ApbE"/>
    <property type="match status" value="1"/>
</dbReference>
<evidence type="ECO:0000256" key="2">
    <source>
        <dbReference type="ARBA" id="ARBA00011955"/>
    </source>
</evidence>
<keyword evidence="4 11" id="KW-0285">Flavoprotein</keyword>
<evidence type="ECO:0000256" key="4">
    <source>
        <dbReference type="ARBA" id="ARBA00022630"/>
    </source>
</evidence>
<dbReference type="GO" id="GO:0016740">
    <property type="term" value="F:transferase activity"/>
    <property type="evidence" value="ECO:0007669"/>
    <property type="project" value="UniProtKB-UniRule"/>
</dbReference>
<evidence type="ECO:0000256" key="8">
    <source>
        <dbReference type="ARBA" id="ARBA00022842"/>
    </source>
</evidence>
<evidence type="ECO:0000256" key="11">
    <source>
        <dbReference type="PIRNR" id="PIRNR006268"/>
    </source>
</evidence>
<evidence type="ECO:0000256" key="3">
    <source>
        <dbReference type="ARBA" id="ARBA00016337"/>
    </source>
</evidence>
<comment type="catalytic activity">
    <reaction evidence="10 11">
        <text>L-threonyl-[protein] + FAD = FMN-L-threonyl-[protein] + AMP + H(+)</text>
        <dbReference type="Rhea" id="RHEA:36847"/>
        <dbReference type="Rhea" id="RHEA-COMP:11060"/>
        <dbReference type="Rhea" id="RHEA-COMP:11061"/>
        <dbReference type="ChEBI" id="CHEBI:15378"/>
        <dbReference type="ChEBI" id="CHEBI:30013"/>
        <dbReference type="ChEBI" id="CHEBI:57692"/>
        <dbReference type="ChEBI" id="CHEBI:74257"/>
        <dbReference type="ChEBI" id="CHEBI:456215"/>
        <dbReference type="EC" id="2.7.1.180"/>
    </reaction>
</comment>
<gene>
    <name evidence="14" type="ORF">CWM98_28950</name>
    <name evidence="13" type="ORF">CWN47_18890</name>
</gene>
<dbReference type="InterPro" id="IPR003374">
    <property type="entry name" value="ApbE-like_sf"/>
</dbReference>
<dbReference type="GO" id="GO:0046872">
    <property type="term" value="F:metal ion binding"/>
    <property type="evidence" value="ECO:0007669"/>
    <property type="project" value="UniProtKB-UniRule"/>
</dbReference>